<evidence type="ECO:0000256" key="4">
    <source>
        <dbReference type="ARBA" id="ARBA00022723"/>
    </source>
</evidence>
<dbReference type="GO" id="GO:0016125">
    <property type="term" value="P:sterol metabolic process"/>
    <property type="evidence" value="ECO:0007669"/>
    <property type="project" value="TreeGrafter"/>
</dbReference>
<evidence type="ECO:0000256" key="8">
    <source>
        <dbReference type="SAM" id="MobiDB-lite"/>
    </source>
</evidence>
<dbReference type="InterPro" id="IPR036396">
    <property type="entry name" value="Cyt_P450_sf"/>
</dbReference>
<gene>
    <name evidence="9" type="ORF">SAMN04489747_3093</name>
</gene>
<dbReference type="EMBL" id="LT629688">
    <property type="protein sequence ID" value="SDE31532.1"/>
    <property type="molecule type" value="Genomic_DNA"/>
</dbReference>
<dbReference type="GO" id="GO:0020037">
    <property type="term" value="F:heme binding"/>
    <property type="evidence" value="ECO:0007669"/>
    <property type="project" value="InterPro"/>
</dbReference>
<sequence>MGAREGLGEPVQATSPGYSPRMSAPPAVPTALTLPGDQTLKLLRRGYRFFDELGDTGAEVVRMRLMGRRATVVRGEEGARLFYTEPSLRRAPALPELVVGSLFGHGAVHTLDGAGHHHRKALFTSLATPAASARVVADLTQGWEGAVDGWEGTVDLHEEVSLLILRAGCRWLGLALDPTDGRRRAADMVAMVDGFGSVGARQVRARLARARSELWVAGQLRERRERGTAGPGGADPLDVVAGHRDLDGDLLPLRVAAVETLNLLRPLVAVTWLVSSGVRALDDLPELRRRLAEGEVSSLWVAQEVRRVYPFAPALAATPGQDLVWRGVDVPAGSLLVLNVWATDHDPVLWPRPDVFDPDRFATQTVTPWNLLPQGGGAVSTGHRCPGEDLTLSVLATLLRALAASGVRVGSSTAVRLDRMPPDPSCLVRVGPARTLAG</sequence>
<name>A0A1G7BX01_9ACTN</name>
<comment type="cofactor">
    <cofactor evidence="1">
        <name>heme</name>
        <dbReference type="ChEBI" id="CHEBI:30413"/>
    </cofactor>
</comment>
<feature type="region of interest" description="Disordered" evidence="8">
    <location>
        <begin position="1"/>
        <end position="31"/>
    </location>
</feature>
<evidence type="ECO:0000256" key="6">
    <source>
        <dbReference type="ARBA" id="ARBA00023004"/>
    </source>
</evidence>
<dbReference type="SUPFAM" id="SSF48264">
    <property type="entry name" value="Cytochrome P450"/>
    <property type="match status" value="1"/>
</dbReference>
<evidence type="ECO:0000256" key="5">
    <source>
        <dbReference type="ARBA" id="ARBA00023002"/>
    </source>
</evidence>
<organism evidence="9 10">
    <name type="scientific">Auraticoccus monumenti</name>
    <dbReference type="NCBI Taxonomy" id="675864"/>
    <lineage>
        <taxon>Bacteria</taxon>
        <taxon>Bacillati</taxon>
        <taxon>Actinomycetota</taxon>
        <taxon>Actinomycetes</taxon>
        <taxon>Propionibacteriales</taxon>
        <taxon>Propionibacteriaceae</taxon>
        <taxon>Auraticoccus</taxon>
    </lineage>
</organism>
<dbReference type="GO" id="GO:0005506">
    <property type="term" value="F:iron ion binding"/>
    <property type="evidence" value="ECO:0007669"/>
    <property type="project" value="InterPro"/>
</dbReference>
<keyword evidence="3" id="KW-0349">Heme</keyword>
<evidence type="ECO:0000256" key="1">
    <source>
        <dbReference type="ARBA" id="ARBA00001971"/>
    </source>
</evidence>
<keyword evidence="10" id="KW-1185">Reference proteome</keyword>
<evidence type="ECO:0000256" key="2">
    <source>
        <dbReference type="ARBA" id="ARBA00010617"/>
    </source>
</evidence>
<keyword evidence="7" id="KW-0503">Monooxygenase</keyword>
<evidence type="ECO:0000313" key="9">
    <source>
        <dbReference type="EMBL" id="SDE31532.1"/>
    </source>
</evidence>
<protein>
    <submittedName>
        <fullName evidence="9">Fatty-acid peroxygenase</fullName>
    </submittedName>
</protein>
<dbReference type="Proteomes" id="UP000198546">
    <property type="component" value="Chromosome i"/>
</dbReference>
<keyword evidence="6" id="KW-0408">Iron</keyword>
<evidence type="ECO:0000256" key="3">
    <source>
        <dbReference type="ARBA" id="ARBA00022617"/>
    </source>
</evidence>
<evidence type="ECO:0000256" key="7">
    <source>
        <dbReference type="ARBA" id="ARBA00023033"/>
    </source>
</evidence>
<dbReference type="PANTHER" id="PTHR24286:SF24">
    <property type="entry name" value="LANOSTEROL 14-ALPHA DEMETHYLASE"/>
    <property type="match status" value="1"/>
</dbReference>
<dbReference type="STRING" id="675864.SAMN04489747_3093"/>
<dbReference type="CDD" id="cd11067">
    <property type="entry name" value="CYP152"/>
    <property type="match status" value="1"/>
</dbReference>
<evidence type="ECO:0000313" key="10">
    <source>
        <dbReference type="Proteomes" id="UP000198546"/>
    </source>
</evidence>
<keyword evidence="5" id="KW-0560">Oxidoreductase</keyword>
<dbReference type="InterPro" id="IPR001128">
    <property type="entry name" value="Cyt_P450"/>
</dbReference>
<dbReference type="PANTHER" id="PTHR24286">
    <property type="entry name" value="CYTOCHROME P450 26"/>
    <property type="match status" value="1"/>
</dbReference>
<dbReference type="Gene3D" id="1.10.630.10">
    <property type="entry name" value="Cytochrome P450"/>
    <property type="match status" value="1"/>
</dbReference>
<dbReference type="GO" id="GO:0004497">
    <property type="term" value="F:monooxygenase activity"/>
    <property type="evidence" value="ECO:0007669"/>
    <property type="project" value="UniProtKB-KW"/>
</dbReference>
<dbReference type="Pfam" id="PF00067">
    <property type="entry name" value="p450"/>
    <property type="match status" value="1"/>
</dbReference>
<dbReference type="GO" id="GO:0016705">
    <property type="term" value="F:oxidoreductase activity, acting on paired donors, with incorporation or reduction of molecular oxygen"/>
    <property type="evidence" value="ECO:0007669"/>
    <property type="project" value="InterPro"/>
</dbReference>
<dbReference type="AlphaFoldDB" id="A0A1G7BX01"/>
<accession>A0A1G7BX01</accession>
<comment type="similarity">
    <text evidence="2">Belongs to the cytochrome P450 family.</text>
</comment>
<reference evidence="9 10" key="1">
    <citation type="submission" date="2016-10" db="EMBL/GenBank/DDBJ databases">
        <authorList>
            <person name="de Groot N.N."/>
        </authorList>
    </citation>
    <scope>NUCLEOTIDE SEQUENCE [LARGE SCALE GENOMIC DNA]</scope>
    <source>
        <strain evidence="9 10">MON 2.2</strain>
    </source>
</reference>
<keyword evidence="4" id="KW-0479">Metal-binding</keyword>
<proteinExistence type="inferred from homology"/>